<name>A0A8X6S0S5_TRICX</name>
<accession>A0A8X6S0S5</accession>
<keyword evidence="2" id="KW-1185">Reference proteome</keyword>
<sequence length="92" mass="10778">METRSKTFRDNFWSFGWPWLGTHVYKMTPTALDYHSISYGAHAQCAPFDTVRITSIRRANRRLSVKLANYCKEGVIYRSEKLRSKKEQGNCN</sequence>
<evidence type="ECO:0000313" key="1">
    <source>
        <dbReference type="EMBL" id="GFY02728.1"/>
    </source>
</evidence>
<gene>
    <name evidence="1" type="ORF">TNCV_3506081</name>
</gene>
<proteinExistence type="predicted"/>
<organism evidence="1 2">
    <name type="scientific">Trichonephila clavipes</name>
    <name type="common">Golden silk orbweaver</name>
    <name type="synonym">Nephila clavipes</name>
    <dbReference type="NCBI Taxonomy" id="2585209"/>
    <lineage>
        <taxon>Eukaryota</taxon>
        <taxon>Metazoa</taxon>
        <taxon>Ecdysozoa</taxon>
        <taxon>Arthropoda</taxon>
        <taxon>Chelicerata</taxon>
        <taxon>Arachnida</taxon>
        <taxon>Araneae</taxon>
        <taxon>Araneomorphae</taxon>
        <taxon>Entelegynae</taxon>
        <taxon>Araneoidea</taxon>
        <taxon>Nephilidae</taxon>
        <taxon>Trichonephila</taxon>
    </lineage>
</organism>
<dbReference type="Proteomes" id="UP000887159">
    <property type="component" value="Unassembled WGS sequence"/>
</dbReference>
<comment type="caution">
    <text evidence="1">The sequence shown here is derived from an EMBL/GenBank/DDBJ whole genome shotgun (WGS) entry which is preliminary data.</text>
</comment>
<reference evidence="1" key="1">
    <citation type="submission" date="2020-08" db="EMBL/GenBank/DDBJ databases">
        <title>Multicomponent nature underlies the extraordinary mechanical properties of spider dragline silk.</title>
        <authorList>
            <person name="Kono N."/>
            <person name="Nakamura H."/>
            <person name="Mori M."/>
            <person name="Yoshida Y."/>
            <person name="Ohtoshi R."/>
            <person name="Malay A.D."/>
            <person name="Moran D.A.P."/>
            <person name="Tomita M."/>
            <person name="Numata K."/>
            <person name="Arakawa K."/>
        </authorList>
    </citation>
    <scope>NUCLEOTIDE SEQUENCE</scope>
</reference>
<protein>
    <submittedName>
        <fullName evidence="1">Uncharacterized protein</fullName>
    </submittedName>
</protein>
<dbReference type="AlphaFoldDB" id="A0A8X6S0S5"/>
<dbReference type="EMBL" id="BMAU01021233">
    <property type="protein sequence ID" value="GFY02728.1"/>
    <property type="molecule type" value="Genomic_DNA"/>
</dbReference>
<evidence type="ECO:0000313" key="2">
    <source>
        <dbReference type="Proteomes" id="UP000887159"/>
    </source>
</evidence>